<evidence type="ECO:0000256" key="1">
    <source>
        <dbReference type="ARBA" id="ARBA00004123"/>
    </source>
</evidence>
<gene>
    <name evidence="8" type="ORF">XENORESO_009370</name>
</gene>
<accession>A0ABV0WW97</accession>
<keyword evidence="6" id="KW-0539">Nucleus</keyword>
<evidence type="ECO:0000256" key="3">
    <source>
        <dbReference type="ARBA" id="ARBA00022741"/>
    </source>
</evidence>
<dbReference type="SUPFAM" id="SSF52540">
    <property type="entry name" value="P-loop containing nucleoside triphosphate hydrolases"/>
    <property type="match status" value="1"/>
</dbReference>
<keyword evidence="5" id="KW-0067">ATP-binding</keyword>
<dbReference type="Proteomes" id="UP001444071">
    <property type="component" value="Unassembled WGS sequence"/>
</dbReference>
<evidence type="ECO:0000256" key="4">
    <source>
        <dbReference type="ARBA" id="ARBA00022763"/>
    </source>
</evidence>
<keyword evidence="3" id="KW-0547">Nucleotide-binding</keyword>
<dbReference type="InterPro" id="IPR004582">
    <property type="entry name" value="Checkpoint_prot_Rad17_Rad24"/>
</dbReference>
<comment type="caution">
    <text evidence="8">The sequence shown here is derived from an EMBL/GenBank/DDBJ whole genome shotgun (WGS) entry which is preliminary data.</text>
</comment>
<evidence type="ECO:0000256" key="7">
    <source>
        <dbReference type="ARBA" id="ARBA00023306"/>
    </source>
</evidence>
<keyword evidence="7" id="KW-0131">Cell cycle</keyword>
<evidence type="ECO:0000313" key="9">
    <source>
        <dbReference type="Proteomes" id="UP001444071"/>
    </source>
</evidence>
<feature type="non-terminal residue" evidence="8">
    <location>
        <position position="1"/>
    </location>
</feature>
<keyword evidence="9" id="KW-1185">Reference proteome</keyword>
<reference evidence="8 9" key="1">
    <citation type="submission" date="2021-06" db="EMBL/GenBank/DDBJ databases">
        <authorList>
            <person name="Palmer J.M."/>
        </authorList>
    </citation>
    <scope>NUCLEOTIDE SEQUENCE [LARGE SCALE GENOMIC DNA]</scope>
    <source>
        <strain evidence="8 9">XR_2019</strain>
        <tissue evidence="8">Muscle</tissue>
    </source>
</reference>
<dbReference type="InterPro" id="IPR027417">
    <property type="entry name" value="P-loop_NTPase"/>
</dbReference>
<evidence type="ECO:0000256" key="2">
    <source>
        <dbReference type="ARBA" id="ARBA00006168"/>
    </source>
</evidence>
<comment type="subcellular location">
    <subcellularLocation>
        <location evidence="1">Nucleus</location>
    </subcellularLocation>
</comment>
<dbReference type="Pfam" id="PF03215">
    <property type="entry name" value="Rad17"/>
    <property type="match status" value="1"/>
</dbReference>
<dbReference type="EMBL" id="JAHRIM010072981">
    <property type="protein sequence ID" value="MEQ2273810.1"/>
    <property type="molecule type" value="Genomic_DNA"/>
</dbReference>
<protein>
    <submittedName>
        <fullName evidence="8">Uncharacterized protein</fullName>
    </submittedName>
</protein>
<proteinExistence type="inferred from homology"/>
<dbReference type="Gene3D" id="3.40.50.300">
    <property type="entry name" value="P-loop containing nucleotide triphosphate hydrolases"/>
    <property type="match status" value="1"/>
</dbReference>
<keyword evidence="4" id="KW-0227">DNA damage</keyword>
<name>A0ABV0WW97_9TELE</name>
<sequence>LVFLQGELAVHKKKIEEVEKWMRGHTNPSKGGILILSGPSGSGKTATVQVLSLELGIRVQEWTNPSSIEPYYSSLPGGAKVPLVGKEDDGMSVVAVDVGRAIVTDDGADYTAVAVSAGIAMGTAADEETFAVADKEAESRGAETGRELNCGCGNLMTLGKGSV</sequence>
<evidence type="ECO:0000256" key="5">
    <source>
        <dbReference type="ARBA" id="ARBA00022840"/>
    </source>
</evidence>
<organism evidence="8 9">
    <name type="scientific">Xenotaenia resolanae</name>
    <dbReference type="NCBI Taxonomy" id="208358"/>
    <lineage>
        <taxon>Eukaryota</taxon>
        <taxon>Metazoa</taxon>
        <taxon>Chordata</taxon>
        <taxon>Craniata</taxon>
        <taxon>Vertebrata</taxon>
        <taxon>Euteleostomi</taxon>
        <taxon>Actinopterygii</taxon>
        <taxon>Neopterygii</taxon>
        <taxon>Teleostei</taxon>
        <taxon>Neoteleostei</taxon>
        <taxon>Acanthomorphata</taxon>
        <taxon>Ovalentaria</taxon>
        <taxon>Atherinomorphae</taxon>
        <taxon>Cyprinodontiformes</taxon>
        <taxon>Goodeidae</taxon>
        <taxon>Xenotaenia</taxon>
    </lineage>
</organism>
<dbReference type="PANTHER" id="PTHR12172:SF0">
    <property type="entry name" value="CELL CYCLE CHECKPOINT PROTEIN RAD17"/>
    <property type="match status" value="1"/>
</dbReference>
<comment type="similarity">
    <text evidence="2">Belongs to the rad17/RAD24 family.</text>
</comment>
<dbReference type="PANTHER" id="PTHR12172">
    <property type="entry name" value="CELL CYCLE CHECKPOINT PROTEIN RAD17"/>
    <property type="match status" value="1"/>
</dbReference>
<evidence type="ECO:0000256" key="6">
    <source>
        <dbReference type="ARBA" id="ARBA00023242"/>
    </source>
</evidence>
<evidence type="ECO:0000313" key="8">
    <source>
        <dbReference type="EMBL" id="MEQ2273810.1"/>
    </source>
</evidence>